<name>A0ACC2CP38_DIPCM</name>
<evidence type="ECO:0000313" key="1">
    <source>
        <dbReference type="EMBL" id="KAJ7543781.1"/>
    </source>
</evidence>
<gene>
    <name evidence="1" type="ORF">O6H91_09G052400</name>
</gene>
<comment type="caution">
    <text evidence="1">The sequence shown here is derived from an EMBL/GenBank/DDBJ whole genome shotgun (WGS) entry which is preliminary data.</text>
</comment>
<reference evidence="2" key="1">
    <citation type="journal article" date="2024" name="Proc. Natl. Acad. Sci. U.S.A.">
        <title>Extraordinary preservation of gene collinearity over three hundred million years revealed in homosporous lycophytes.</title>
        <authorList>
            <person name="Li C."/>
            <person name="Wickell D."/>
            <person name="Kuo L.Y."/>
            <person name="Chen X."/>
            <person name="Nie B."/>
            <person name="Liao X."/>
            <person name="Peng D."/>
            <person name="Ji J."/>
            <person name="Jenkins J."/>
            <person name="Williams M."/>
            <person name="Shu S."/>
            <person name="Plott C."/>
            <person name="Barry K."/>
            <person name="Rajasekar S."/>
            <person name="Grimwood J."/>
            <person name="Han X."/>
            <person name="Sun S."/>
            <person name="Hou Z."/>
            <person name="He W."/>
            <person name="Dai G."/>
            <person name="Sun C."/>
            <person name="Schmutz J."/>
            <person name="Leebens-Mack J.H."/>
            <person name="Li F.W."/>
            <person name="Wang L."/>
        </authorList>
    </citation>
    <scope>NUCLEOTIDE SEQUENCE [LARGE SCALE GENOMIC DNA]</scope>
    <source>
        <strain evidence="2">cv. PW_Plant_1</strain>
    </source>
</reference>
<dbReference type="EMBL" id="CM055100">
    <property type="protein sequence ID" value="KAJ7543781.1"/>
    <property type="molecule type" value="Genomic_DNA"/>
</dbReference>
<protein>
    <submittedName>
        <fullName evidence="1">Uncharacterized protein</fullName>
    </submittedName>
</protein>
<sequence>MHAIVFIFKKSSHPFFTEVESLLAPMISLRNKDCPKTEMRKYTEKFYTVSQEKILSNYGKTFDWSLKAKMMGKKALDAGQIFVKETGLEGILSAEEFIKQREAILHDLFPWSELMPGVERLVLHLHACRVPMAIATSSHRRHFDLKTLKHQELLSHMHHVVVGDDPAVKHGKPAPDIFLAAAQQFQDPNLKPHQILVFEDAPTGVEAARAADMHVVMVPDENLDKTLCKRADQVLSSLLDFKPSDWGLRPF</sequence>
<dbReference type="Proteomes" id="UP001162992">
    <property type="component" value="Chromosome 9"/>
</dbReference>
<proteinExistence type="predicted"/>
<keyword evidence="2" id="KW-1185">Reference proteome</keyword>
<organism evidence="1 2">
    <name type="scientific">Diphasiastrum complanatum</name>
    <name type="common">Issler's clubmoss</name>
    <name type="synonym">Lycopodium complanatum</name>
    <dbReference type="NCBI Taxonomy" id="34168"/>
    <lineage>
        <taxon>Eukaryota</taxon>
        <taxon>Viridiplantae</taxon>
        <taxon>Streptophyta</taxon>
        <taxon>Embryophyta</taxon>
        <taxon>Tracheophyta</taxon>
        <taxon>Lycopodiopsida</taxon>
        <taxon>Lycopodiales</taxon>
        <taxon>Lycopodiaceae</taxon>
        <taxon>Lycopodioideae</taxon>
        <taxon>Diphasiastrum</taxon>
    </lineage>
</organism>
<accession>A0ACC2CP38</accession>
<evidence type="ECO:0000313" key="2">
    <source>
        <dbReference type="Proteomes" id="UP001162992"/>
    </source>
</evidence>